<sequence length="61" mass="6850">MGKKYRINTSCPRCGCTATSAMTEEEIKEKYGDVPNIELECHECMMKLEADVQEDDGSDKS</sequence>
<dbReference type="AlphaFoldDB" id="S0G1J7"/>
<dbReference type="Proteomes" id="UP000014216">
    <property type="component" value="Unassembled WGS sequence"/>
</dbReference>
<gene>
    <name evidence="1" type="ORF">Dpo_10c00450</name>
</gene>
<accession>S0G1J7</accession>
<evidence type="ECO:0000313" key="1">
    <source>
        <dbReference type="EMBL" id="EMS78052.1"/>
    </source>
</evidence>
<comment type="caution">
    <text evidence="1">The sequence shown here is derived from an EMBL/GenBank/DDBJ whole genome shotgun (WGS) entry which is preliminary data.</text>
</comment>
<organism evidence="1 2">
    <name type="scientific">Desulfotignum phosphitoxidans DSM 13687</name>
    <dbReference type="NCBI Taxonomy" id="1286635"/>
    <lineage>
        <taxon>Bacteria</taxon>
        <taxon>Pseudomonadati</taxon>
        <taxon>Thermodesulfobacteriota</taxon>
        <taxon>Desulfobacteria</taxon>
        <taxon>Desulfobacterales</taxon>
        <taxon>Desulfobacteraceae</taxon>
        <taxon>Desulfotignum</taxon>
    </lineage>
</organism>
<dbReference type="EMBL" id="APJX01000010">
    <property type="protein sequence ID" value="EMS78052.1"/>
    <property type="molecule type" value="Genomic_DNA"/>
</dbReference>
<protein>
    <submittedName>
        <fullName evidence="1">Uncharacterized protein</fullName>
    </submittedName>
</protein>
<proteinExistence type="predicted"/>
<keyword evidence="2" id="KW-1185">Reference proteome</keyword>
<dbReference type="OrthoDB" id="5421736at2"/>
<reference evidence="1 2" key="1">
    <citation type="journal article" date="2013" name="Genome Announc.">
        <title>Draft Genome Sequence of Desulfotignum phosphitoxidans DSM 13687 Strain FiPS-3.</title>
        <authorList>
            <person name="Poehlein A."/>
            <person name="Daniel R."/>
            <person name="Simeonova D.D."/>
        </authorList>
    </citation>
    <scope>NUCLEOTIDE SEQUENCE [LARGE SCALE GENOMIC DNA]</scope>
    <source>
        <strain evidence="1 2">DSM 13687</strain>
    </source>
</reference>
<dbReference type="RefSeq" id="WP_006967844.1">
    <property type="nucleotide sequence ID" value="NZ_APJX01000010.1"/>
</dbReference>
<evidence type="ECO:0000313" key="2">
    <source>
        <dbReference type="Proteomes" id="UP000014216"/>
    </source>
</evidence>
<name>S0G1J7_9BACT</name>